<dbReference type="EMBL" id="CM001214">
    <property type="protein sequence ID" value="EGP82030.1"/>
    <property type="molecule type" value="Genomic_DNA"/>
</dbReference>
<dbReference type="KEGG" id="ztr:MYCGRDRAFT_83234"/>
<reference evidence="1 2" key="1">
    <citation type="journal article" date="2011" name="PLoS Genet.">
        <title>Finished genome of the fungal wheat pathogen Mycosphaerella graminicola reveals dispensome structure, chromosome plasticity, and stealth pathogenesis.</title>
        <authorList>
            <person name="Goodwin S.B."/>
            <person name="Ben M'barek S."/>
            <person name="Dhillon B."/>
            <person name="Wittenberg A.H.J."/>
            <person name="Crane C.F."/>
            <person name="Hane J.K."/>
            <person name="Foster A.J."/>
            <person name="Van der Lee T.A.J."/>
            <person name="Grimwood J."/>
            <person name="Aerts A."/>
            <person name="Antoniw J."/>
            <person name="Bailey A."/>
            <person name="Bluhm B."/>
            <person name="Bowler J."/>
            <person name="Bristow J."/>
            <person name="van der Burgt A."/>
            <person name="Canto-Canche B."/>
            <person name="Churchill A.C.L."/>
            <person name="Conde-Ferraez L."/>
            <person name="Cools H.J."/>
            <person name="Coutinho P.M."/>
            <person name="Csukai M."/>
            <person name="Dehal P."/>
            <person name="De Wit P."/>
            <person name="Donzelli B."/>
            <person name="van de Geest H.C."/>
            <person name="van Ham R.C.H.J."/>
            <person name="Hammond-Kosack K.E."/>
            <person name="Henrissat B."/>
            <person name="Kilian A."/>
            <person name="Kobayashi A.K."/>
            <person name="Koopmann E."/>
            <person name="Kourmpetis Y."/>
            <person name="Kuzniar A."/>
            <person name="Lindquist E."/>
            <person name="Lombard V."/>
            <person name="Maliepaard C."/>
            <person name="Martins N."/>
            <person name="Mehrabi R."/>
            <person name="Nap J.P.H."/>
            <person name="Ponomarenko A."/>
            <person name="Rudd J.J."/>
            <person name="Salamov A."/>
            <person name="Schmutz J."/>
            <person name="Schouten H.J."/>
            <person name="Shapiro H."/>
            <person name="Stergiopoulos I."/>
            <person name="Torriani S.F.F."/>
            <person name="Tu H."/>
            <person name="de Vries R.P."/>
            <person name="Waalwijk C."/>
            <person name="Ware S.B."/>
            <person name="Wiebenga A."/>
            <person name="Zwiers L.-H."/>
            <person name="Oliver R.P."/>
            <person name="Grigoriev I.V."/>
            <person name="Kema G.H.J."/>
        </authorList>
    </citation>
    <scope>NUCLEOTIDE SEQUENCE [LARGE SCALE GENOMIC DNA]</scope>
    <source>
        <strain evidence="2">CBS 115943 / IPO323</strain>
    </source>
</reference>
<keyword evidence="2" id="KW-1185">Reference proteome</keyword>
<dbReference type="InParanoid" id="F9XRV5"/>
<proteinExistence type="predicted"/>
<gene>
    <name evidence="1" type="ORF">MYCGRDRAFT_83234</name>
</gene>
<dbReference type="HOGENOM" id="CLU_1797972_0_0_1"/>
<organism evidence="1 2">
    <name type="scientific">Zymoseptoria tritici (strain CBS 115943 / IPO323)</name>
    <name type="common">Speckled leaf blotch fungus</name>
    <name type="synonym">Septoria tritici</name>
    <dbReference type="NCBI Taxonomy" id="336722"/>
    <lineage>
        <taxon>Eukaryota</taxon>
        <taxon>Fungi</taxon>
        <taxon>Dikarya</taxon>
        <taxon>Ascomycota</taxon>
        <taxon>Pezizomycotina</taxon>
        <taxon>Dothideomycetes</taxon>
        <taxon>Dothideomycetidae</taxon>
        <taxon>Mycosphaerellales</taxon>
        <taxon>Mycosphaerellaceae</taxon>
        <taxon>Zymoseptoria</taxon>
    </lineage>
</organism>
<dbReference type="AlphaFoldDB" id="F9XRV5"/>
<sequence length="144" mass="15971">MAEVERGRASGRSINFDFNFLADLTCRRALELPRITAHSEEARPWRLSTLPQNSATCASQEPPACPETTLPAVVPSYVLAVVLTMEETDISSAIVLPLLPLWPPDFRDLIASFIRFRAATFRHRVNFCLLLDSISPHSTSSSTT</sequence>
<evidence type="ECO:0000313" key="2">
    <source>
        <dbReference type="Proteomes" id="UP000008062"/>
    </source>
</evidence>
<evidence type="ECO:0000313" key="1">
    <source>
        <dbReference type="EMBL" id="EGP82030.1"/>
    </source>
</evidence>
<accession>F9XRV5</accession>
<dbReference type="GeneID" id="13399250"/>
<name>F9XRV5_ZYMTI</name>
<dbReference type="RefSeq" id="XP_003847054.1">
    <property type="nucleotide sequence ID" value="XM_003847006.1"/>
</dbReference>
<dbReference type="VEuPathDB" id="FungiDB:ZTRI_19.36"/>
<dbReference type="Proteomes" id="UP000008062">
    <property type="component" value="Chromosome 19"/>
</dbReference>
<protein>
    <submittedName>
        <fullName evidence="1">Uncharacterized protein</fullName>
    </submittedName>
</protein>